<sequence length="259" mass="27631">MSLRSLILASVLVLFYSASFSQAQERRDFAVAQELTINEKQVRDGDIISSLPQGFVLTRKTYDQAMIGVVSERPAVAFRTIGVSPAQKKYLVVSSGTTGVNVSTINGPIKKGDILTSSTIPGVGMRSSKSGFIVGTALDDYKDNNIYNVKKINVLLSFRPVGVPGSVRSNLVDVGNLSLLAILEDPLTAFRYLVAAVVIIFSFLLGFYSFGRVAGRGVEALGRNPLAARVIQLGIALNVIITVAIIGTGIVIAILILTI</sequence>
<dbReference type="Proteomes" id="UP000177026">
    <property type="component" value="Unassembled WGS sequence"/>
</dbReference>
<comment type="caution">
    <text evidence="3">The sequence shown here is derived from an EMBL/GenBank/DDBJ whole genome shotgun (WGS) entry which is preliminary data.</text>
</comment>
<feature type="transmembrane region" description="Helical" evidence="1">
    <location>
        <begin position="189"/>
        <end position="210"/>
    </location>
</feature>
<protein>
    <recommendedName>
        <fullName evidence="5">MacB-like periplasmic core domain-containing protein</fullName>
    </recommendedName>
</protein>
<keyword evidence="1" id="KW-0812">Transmembrane</keyword>
<evidence type="ECO:0008006" key="5">
    <source>
        <dbReference type="Google" id="ProtNLM"/>
    </source>
</evidence>
<organism evidence="3 4">
    <name type="scientific">Candidatus Roizmanbacteria bacterium RIFCSPHIGHO2_01_FULL_39_8</name>
    <dbReference type="NCBI Taxonomy" id="1802033"/>
    <lineage>
        <taxon>Bacteria</taxon>
        <taxon>Candidatus Roizmaniibacteriota</taxon>
    </lineage>
</organism>
<keyword evidence="1" id="KW-0472">Membrane</keyword>
<dbReference type="EMBL" id="MFZI01000050">
    <property type="protein sequence ID" value="OGK19306.1"/>
    <property type="molecule type" value="Genomic_DNA"/>
</dbReference>
<evidence type="ECO:0000313" key="3">
    <source>
        <dbReference type="EMBL" id="OGK19306.1"/>
    </source>
</evidence>
<keyword evidence="1" id="KW-1133">Transmembrane helix</keyword>
<dbReference type="AlphaFoldDB" id="A0A1F7GKW4"/>
<reference evidence="3 4" key="1">
    <citation type="journal article" date="2016" name="Nat. Commun.">
        <title>Thousands of microbial genomes shed light on interconnected biogeochemical processes in an aquifer system.</title>
        <authorList>
            <person name="Anantharaman K."/>
            <person name="Brown C.T."/>
            <person name="Hug L.A."/>
            <person name="Sharon I."/>
            <person name="Castelle C.J."/>
            <person name="Probst A.J."/>
            <person name="Thomas B.C."/>
            <person name="Singh A."/>
            <person name="Wilkins M.J."/>
            <person name="Karaoz U."/>
            <person name="Brodie E.L."/>
            <person name="Williams K.H."/>
            <person name="Hubbard S.S."/>
            <person name="Banfield J.F."/>
        </authorList>
    </citation>
    <scope>NUCLEOTIDE SEQUENCE [LARGE SCALE GENOMIC DNA]</scope>
</reference>
<proteinExistence type="predicted"/>
<evidence type="ECO:0000256" key="2">
    <source>
        <dbReference type="SAM" id="SignalP"/>
    </source>
</evidence>
<keyword evidence="2" id="KW-0732">Signal</keyword>
<gene>
    <name evidence="3" type="ORF">A2866_06565</name>
</gene>
<accession>A0A1F7GKW4</accession>
<feature type="signal peptide" evidence="2">
    <location>
        <begin position="1"/>
        <end position="23"/>
    </location>
</feature>
<feature type="chain" id="PRO_5009529188" description="MacB-like periplasmic core domain-containing protein" evidence="2">
    <location>
        <begin position="24"/>
        <end position="259"/>
    </location>
</feature>
<evidence type="ECO:0000256" key="1">
    <source>
        <dbReference type="SAM" id="Phobius"/>
    </source>
</evidence>
<name>A0A1F7GKW4_9BACT</name>
<feature type="transmembrane region" description="Helical" evidence="1">
    <location>
        <begin position="230"/>
        <end position="257"/>
    </location>
</feature>
<evidence type="ECO:0000313" key="4">
    <source>
        <dbReference type="Proteomes" id="UP000177026"/>
    </source>
</evidence>